<sequence>AWRQGQPGLEFFFSYLMVEIKFPNNNDDSTWELNTRGLDIDALRKAIQREQDIMQQVLQSDSFPWVKFGMETKLVNATEVQEYPYNFADLIFVSLSLPAWVMPPQRPKLLAKLRNILVLYRNNNPDAVIVSITKHAPFRLKDRLSYKWEELSRELGGIGNKGAITRLVAQQLASPSVLKSYLNKEHTTQKISNQTRIQELQNHLESLQYGQTNMRLIVCIENQLHDTYAKRVNAVLRNNKFSKFMVIRESALKPEIMRKCDFMILLGFEASVELKKSKEFQQRQKRIYEIDLEHPQGLPEITARYENMTNKLEKHYLELRESLKEERYSDYFQLIYQKYEIYQDIAANQYEIDQELTKIANASRQLAKGYFNLVELILLIGTGRAHVITRFGGIMLQMTRYLIVDDFSSDIVDHLAKRGYPRHQLTYMSSLDFLQVFLKHKLENPNLANAPTESAYMHFLQNAKFFRQYEVVFINGWNLEENGDLTTKLWTCPVADDENHNPNPTVSSENLHNLLSTTRGKLLRMILPDKDGQLTDKDREKEENILHTIDNAISLTDLTPLAKMMARKKNSTFKANTFLEQETKLLEEMRSDEKFAPEQQLAQNNYGQELSGAITAKHIPSSKPQKTDSSQDEKEETMNPEEELFGSIIRYRLNLVKLHGFACGIRWLSMLENRKVISFLKLQPKVQDMTLWEMLEFGRVCIISEDKPLEEAGIRSALSVGDFPERLVYTRNLPGKHDIDVEAFLLYLIDCESYLADDIVRFLYIKNRSQSASIPVLLLMSENFQKQIQKGEDTLLKHMAGIDPRDDQLNPKGFPISNSIDSLEDVKKVKHIIRGAMGLPLGLYEQFEQKKLGGDSNAEDRSLSAPTSKEVSEEAIQEEMKDMDWSKFPL</sequence>
<evidence type="ECO:0000256" key="1">
    <source>
        <dbReference type="SAM" id="MobiDB-lite"/>
    </source>
</evidence>
<feature type="region of interest" description="Disordered" evidence="1">
    <location>
        <begin position="854"/>
        <end position="890"/>
    </location>
</feature>
<evidence type="ECO:0000313" key="3">
    <source>
        <dbReference type="Proteomes" id="UP000226525"/>
    </source>
</evidence>
<feature type="non-terminal residue" evidence="2">
    <location>
        <position position="1"/>
    </location>
</feature>
<feature type="region of interest" description="Disordered" evidence="1">
    <location>
        <begin position="615"/>
        <end position="640"/>
    </location>
</feature>
<reference evidence="3" key="1">
    <citation type="submission" date="2017-09" db="EMBL/GenBank/DDBJ databases">
        <title>The Reconstruction of 2,631 Draft Metagenome-Assembled Genomes from the Global Oceans.</title>
        <authorList>
            <person name="Tully B.J."/>
            <person name="Graham E.D."/>
            <person name="Heidelberg J.F."/>
        </authorList>
    </citation>
    <scope>NUCLEOTIDE SEQUENCE [LARGE SCALE GENOMIC DNA]</scope>
</reference>
<dbReference type="Proteomes" id="UP000226525">
    <property type="component" value="Unassembled WGS sequence"/>
</dbReference>
<gene>
    <name evidence="2" type="ORF">CMN54_06505</name>
</gene>
<protein>
    <submittedName>
        <fullName evidence="2">Uncharacterized protein</fullName>
    </submittedName>
</protein>
<feature type="compositionally biased region" description="Basic and acidic residues" evidence="1">
    <location>
        <begin position="878"/>
        <end position="890"/>
    </location>
</feature>
<proteinExistence type="predicted"/>
<accession>A0A2D6YIR2</accession>
<dbReference type="AlphaFoldDB" id="A0A2D6YIR2"/>
<evidence type="ECO:0000313" key="2">
    <source>
        <dbReference type="EMBL" id="MAH63086.1"/>
    </source>
</evidence>
<comment type="caution">
    <text evidence="2">The sequence shown here is derived from an EMBL/GenBank/DDBJ whole genome shotgun (WGS) entry which is preliminary data.</text>
</comment>
<organism evidence="2 3">
    <name type="scientific">SAR324 cluster bacterium</name>
    <dbReference type="NCBI Taxonomy" id="2024889"/>
    <lineage>
        <taxon>Bacteria</taxon>
        <taxon>Deltaproteobacteria</taxon>
        <taxon>SAR324 cluster</taxon>
    </lineage>
</organism>
<name>A0A2D6YIR2_9DELT</name>
<dbReference type="EMBL" id="NZEX01000076">
    <property type="protein sequence ID" value="MAH63086.1"/>
    <property type="molecule type" value="Genomic_DNA"/>
</dbReference>